<sequence>MQFLINIDVDDLDRAIDFYRDAFNLHVGRRFGTDGVEMLGGNAPVYLLVKEPGTRVAEPLAQKRRYERHWTPLHLDMVVDDVEAAVERAVAAGATLESEIRVNKWGAIAGLSDPFGHGFCLLEFRGRGYDELCL</sequence>
<gene>
    <name evidence="2" type="ORF">ACFSKX_15205</name>
</gene>
<keyword evidence="3" id="KW-1185">Reference proteome</keyword>
<accession>A0ABW5EGM8</accession>
<evidence type="ECO:0000313" key="2">
    <source>
        <dbReference type="EMBL" id="MFD2311775.1"/>
    </source>
</evidence>
<dbReference type="SUPFAM" id="SSF54593">
    <property type="entry name" value="Glyoxalase/Bleomycin resistance protein/Dihydroxybiphenyl dioxygenase"/>
    <property type="match status" value="1"/>
</dbReference>
<dbReference type="RefSeq" id="WP_265722377.1">
    <property type="nucleotide sequence ID" value="NZ_JAPIVK010000022.1"/>
</dbReference>
<evidence type="ECO:0000313" key="3">
    <source>
        <dbReference type="Proteomes" id="UP001597425"/>
    </source>
</evidence>
<dbReference type="Gene3D" id="3.10.180.10">
    <property type="entry name" value="2,3-Dihydroxybiphenyl 1,2-Dioxygenase, domain 1"/>
    <property type="match status" value="1"/>
</dbReference>
<organism evidence="2 3">
    <name type="scientific">Microbulbifer halophilus</name>
    <dbReference type="NCBI Taxonomy" id="453963"/>
    <lineage>
        <taxon>Bacteria</taxon>
        <taxon>Pseudomonadati</taxon>
        <taxon>Pseudomonadota</taxon>
        <taxon>Gammaproteobacteria</taxon>
        <taxon>Cellvibrionales</taxon>
        <taxon>Microbulbiferaceae</taxon>
        <taxon>Microbulbifer</taxon>
    </lineage>
</organism>
<name>A0ABW5EGM8_9GAMM</name>
<protein>
    <submittedName>
        <fullName evidence="2">VOC family protein</fullName>
    </submittedName>
</protein>
<comment type="caution">
    <text evidence="2">The sequence shown here is derived from an EMBL/GenBank/DDBJ whole genome shotgun (WGS) entry which is preliminary data.</text>
</comment>
<reference evidence="3" key="1">
    <citation type="journal article" date="2019" name="Int. J. Syst. Evol. Microbiol.">
        <title>The Global Catalogue of Microorganisms (GCM) 10K type strain sequencing project: providing services to taxonomists for standard genome sequencing and annotation.</title>
        <authorList>
            <consortium name="The Broad Institute Genomics Platform"/>
            <consortium name="The Broad Institute Genome Sequencing Center for Infectious Disease"/>
            <person name="Wu L."/>
            <person name="Ma J."/>
        </authorList>
    </citation>
    <scope>NUCLEOTIDE SEQUENCE [LARGE SCALE GENOMIC DNA]</scope>
    <source>
        <strain evidence="3">KCTC 12848</strain>
    </source>
</reference>
<evidence type="ECO:0000259" key="1">
    <source>
        <dbReference type="PROSITE" id="PS51819"/>
    </source>
</evidence>
<dbReference type="Proteomes" id="UP001597425">
    <property type="component" value="Unassembled WGS sequence"/>
</dbReference>
<proteinExistence type="predicted"/>
<feature type="domain" description="VOC" evidence="1">
    <location>
        <begin position="1"/>
        <end position="124"/>
    </location>
</feature>
<dbReference type="PROSITE" id="PS51819">
    <property type="entry name" value="VOC"/>
    <property type="match status" value="1"/>
</dbReference>
<dbReference type="InterPro" id="IPR041581">
    <property type="entry name" value="Glyoxalase_6"/>
</dbReference>
<dbReference type="InterPro" id="IPR037523">
    <property type="entry name" value="VOC_core"/>
</dbReference>
<dbReference type="Pfam" id="PF18029">
    <property type="entry name" value="Glyoxalase_6"/>
    <property type="match status" value="1"/>
</dbReference>
<dbReference type="EMBL" id="JBHUJD010000022">
    <property type="protein sequence ID" value="MFD2311775.1"/>
    <property type="molecule type" value="Genomic_DNA"/>
</dbReference>
<dbReference type="InterPro" id="IPR029068">
    <property type="entry name" value="Glyas_Bleomycin-R_OHBP_Dase"/>
</dbReference>